<protein>
    <submittedName>
        <fullName evidence="1">Uncharacterized protein</fullName>
    </submittedName>
</protein>
<gene>
    <name evidence="1" type="ORF">DFH07DRAFT_974068</name>
</gene>
<comment type="caution">
    <text evidence="1">The sequence shown here is derived from an EMBL/GenBank/DDBJ whole genome shotgun (WGS) entry which is preliminary data.</text>
</comment>
<keyword evidence="2" id="KW-1185">Reference proteome</keyword>
<organism evidence="1 2">
    <name type="scientific">Mycena maculata</name>
    <dbReference type="NCBI Taxonomy" id="230809"/>
    <lineage>
        <taxon>Eukaryota</taxon>
        <taxon>Fungi</taxon>
        <taxon>Dikarya</taxon>
        <taxon>Basidiomycota</taxon>
        <taxon>Agaricomycotina</taxon>
        <taxon>Agaricomycetes</taxon>
        <taxon>Agaricomycetidae</taxon>
        <taxon>Agaricales</taxon>
        <taxon>Marasmiineae</taxon>
        <taxon>Mycenaceae</taxon>
        <taxon>Mycena</taxon>
    </lineage>
</organism>
<evidence type="ECO:0000313" key="2">
    <source>
        <dbReference type="Proteomes" id="UP001215280"/>
    </source>
</evidence>
<reference evidence="1" key="1">
    <citation type="submission" date="2023-03" db="EMBL/GenBank/DDBJ databases">
        <title>Massive genome expansion in bonnet fungi (Mycena s.s.) driven by repeated elements and novel gene families across ecological guilds.</title>
        <authorList>
            <consortium name="Lawrence Berkeley National Laboratory"/>
            <person name="Harder C.B."/>
            <person name="Miyauchi S."/>
            <person name="Viragh M."/>
            <person name="Kuo A."/>
            <person name="Thoen E."/>
            <person name="Andreopoulos B."/>
            <person name="Lu D."/>
            <person name="Skrede I."/>
            <person name="Drula E."/>
            <person name="Henrissat B."/>
            <person name="Morin E."/>
            <person name="Kohler A."/>
            <person name="Barry K."/>
            <person name="LaButti K."/>
            <person name="Morin E."/>
            <person name="Salamov A."/>
            <person name="Lipzen A."/>
            <person name="Mereny Z."/>
            <person name="Hegedus B."/>
            <person name="Baldrian P."/>
            <person name="Stursova M."/>
            <person name="Weitz H."/>
            <person name="Taylor A."/>
            <person name="Grigoriev I.V."/>
            <person name="Nagy L.G."/>
            <person name="Martin F."/>
            <person name="Kauserud H."/>
        </authorList>
    </citation>
    <scope>NUCLEOTIDE SEQUENCE</scope>
    <source>
        <strain evidence="1">CBHHK188m</strain>
    </source>
</reference>
<evidence type="ECO:0000313" key="1">
    <source>
        <dbReference type="EMBL" id="KAJ7715917.1"/>
    </source>
</evidence>
<accession>A0AAD7MG59</accession>
<sequence length="189" mass="20400">MRAAGVYGKSASLSRLLLANIANSFRGTTDVDRAGRIQPPTLRNFQCPNRTLRRDVLVGISAFFGLDVAILCLPLSNYTAKIVGGAQDNLTKARDERVALMNEVLGGMLKARILIYGCTDGASLGTLECNACPGEIGYISSFYRRTRTSITFTSIIVFNEEYLSTPEATLAPPLANHSQTIAFQSCTVA</sequence>
<dbReference type="Proteomes" id="UP001215280">
    <property type="component" value="Unassembled WGS sequence"/>
</dbReference>
<dbReference type="AlphaFoldDB" id="A0AAD7MG59"/>
<dbReference type="EMBL" id="JARJLG010000340">
    <property type="protein sequence ID" value="KAJ7715917.1"/>
    <property type="molecule type" value="Genomic_DNA"/>
</dbReference>
<name>A0AAD7MG59_9AGAR</name>
<proteinExistence type="predicted"/>